<dbReference type="Gene3D" id="3.40.50.1400">
    <property type="match status" value="2"/>
</dbReference>
<reference evidence="3 4" key="1">
    <citation type="submission" date="2017-09" db="EMBL/GenBank/DDBJ databases">
        <title>Draft Genome Sequence of Corynebacterium accolens AH4003.</title>
        <authorList>
            <person name="Chen Y."/>
            <person name="Oosthuysen W.F."/>
            <person name="Kelley S."/>
            <person name="Horswill A."/>
        </authorList>
    </citation>
    <scope>NUCLEOTIDE SEQUENCE [LARGE SCALE GENOMIC DNA]</scope>
    <source>
        <strain evidence="3 4">AH4003</strain>
    </source>
</reference>
<keyword evidence="1" id="KW-0479">Metal-binding</keyword>
<organism evidence="3 4">
    <name type="scientific">Corynebacterium accolens</name>
    <dbReference type="NCBI Taxonomy" id="38284"/>
    <lineage>
        <taxon>Bacteria</taxon>
        <taxon>Bacillati</taxon>
        <taxon>Actinomycetota</taxon>
        <taxon>Actinomycetes</taxon>
        <taxon>Mycobacteriales</taxon>
        <taxon>Corynebacteriaceae</taxon>
        <taxon>Corynebacterium</taxon>
    </lineage>
</organism>
<dbReference type="InterPro" id="IPR002762">
    <property type="entry name" value="CbiX-like"/>
</dbReference>
<evidence type="ECO:0000256" key="1">
    <source>
        <dbReference type="ARBA" id="ARBA00022723"/>
    </source>
</evidence>
<accession>A0A2A4AI05</accession>
<evidence type="ECO:0000256" key="2">
    <source>
        <dbReference type="ARBA" id="ARBA00023239"/>
    </source>
</evidence>
<dbReference type="AlphaFoldDB" id="A0A2A4AI05"/>
<dbReference type="SUPFAM" id="SSF53800">
    <property type="entry name" value="Chelatase"/>
    <property type="match status" value="1"/>
</dbReference>
<name>A0A2A4AI05_9CORY</name>
<evidence type="ECO:0000313" key="4">
    <source>
        <dbReference type="Proteomes" id="UP000218690"/>
    </source>
</evidence>
<proteinExistence type="predicted"/>
<keyword evidence="2" id="KW-0456">Lyase</keyword>
<gene>
    <name evidence="3" type="ORF">COM45_03240</name>
</gene>
<evidence type="ECO:0000313" key="3">
    <source>
        <dbReference type="EMBL" id="PCC83385.1"/>
    </source>
</evidence>
<dbReference type="Proteomes" id="UP000218690">
    <property type="component" value="Unassembled WGS sequence"/>
</dbReference>
<dbReference type="EMBL" id="NWBP01000011">
    <property type="protein sequence ID" value="PCC83385.1"/>
    <property type="molecule type" value="Genomic_DNA"/>
</dbReference>
<dbReference type="InterPro" id="IPR050963">
    <property type="entry name" value="Sirohydro_Cobaltochel/CbiX"/>
</dbReference>
<dbReference type="PANTHER" id="PTHR33542">
    <property type="entry name" value="SIROHYDROCHLORIN FERROCHELATASE, CHLOROPLASTIC"/>
    <property type="match status" value="1"/>
</dbReference>
<dbReference type="CDD" id="cd03416">
    <property type="entry name" value="CbiX_SirB_N"/>
    <property type="match status" value="1"/>
</dbReference>
<dbReference type="GO" id="GO:0046872">
    <property type="term" value="F:metal ion binding"/>
    <property type="evidence" value="ECO:0007669"/>
    <property type="project" value="UniProtKB-KW"/>
</dbReference>
<protein>
    <submittedName>
        <fullName evidence="3">Cobalamin biosynthesis protein CbiX</fullName>
    </submittedName>
</protein>
<comment type="caution">
    <text evidence="3">The sequence shown here is derived from an EMBL/GenBank/DDBJ whole genome shotgun (WGS) entry which is preliminary data.</text>
</comment>
<sequence>MRALITLSHGSRHPEAALGIEALTRKAAALAGATSYEAAYLDFHESDLEAAAQRVAAAGQREAVVVPLLFTRGYHLRVDVPEAIDRAAQSAGLRLLQAKGLGTGADIAELLAARAMAPQTGKKPQHLVIYAVGSSDETANSAVRDLAANVESLTHLPTSVVFATRGGKEDVAKQVRSHGAVRVLPLFSTAGLLLDLLADSPAQVDSPLGTDLAGVVADRFAHAVGLSTQTHMLAQIG</sequence>
<dbReference type="PANTHER" id="PTHR33542:SF5">
    <property type="entry name" value="FERROCHELATASE CHE1"/>
    <property type="match status" value="1"/>
</dbReference>
<dbReference type="Pfam" id="PF01903">
    <property type="entry name" value="CbiX"/>
    <property type="match status" value="1"/>
</dbReference>
<dbReference type="GO" id="GO:0016829">
    <property type="term" value="F:lyase activity"/>
    <property type="evidence" value="ECO:0007669"/>
    <property type="project" value="UniProtKB-KW"/>
</dbReference>